<dbReference type="InterPro" id="IPR000719">
    <property type="entry name" value="Prot_kinase_dom"/>
</dbReference>
<dbReference type="eggNOG" id="KOG4308">
    <property type="taxonomic scope" value="Eukaryota"/>
</dbReference>
<evidence type="ECO:0000256" key="3">
    <source>
        <dbReference type="ARBA" id="ARBA00022679"/>
    </source>
</evidence>
<feature type="compositionally biased region" description="Low complexity" evidence="14">
    <location>
        <begin position="152"/>
        <end position="206"/>
    </location>
</feature>
<dbReference type="PROSITE" id="PS00108">
    <property type="entry name" value="PROTEIN_KINASE_ST"/>
    <property type="match status" value="1"/>
</dbReference>
<evidence type="ECO:0000256" key="11">
    <source>
        <dbReference type="ARBA" id="ARBA00049299"/>
    </source>
</evidence>
<feature type="compositionally biased region" description="Polar residues" evidence="14">
    <location>
        <begin position="347"/>
        <end position="363"/>
    </location>
</feature>
<keyword evidence="3" id="KW-0808">Transferase</keyword>
<feature type="region of interest" description="Disordered" evidence="14">
    <location>
        <begin position="61"/>
        <end position="231"/>
    </location>
</feature>
<dbReference type="PROSITE" id="PS50011">
    <property type="entry name" value="PROTEIN_KINASE_DOM"/>
    <property type="match status" value="1"/>
</dbReference>
<dbReference type="GO" id="GO:0005524">
    <property type="term" value="F:ATP binding"/>
    <property type="evidence" value="ECO:0007669"/>
    <property type="project" value="UniProtKB-UniRule"/>
</dbReference>
<keyword evidence="7 13" id="KW-0067">ATP-binding</keyword>
<evidence type="ECO:0000256" key="13">
    <source>
        <dbReference type="PROSITE-ProRule" id="PRU10141"/>
    </source>
</evidence>
<keyword evidence="17" id="KW-1185">Reference proteome</keyword>
<dbReference type="SUPFAM" id="SSF56112">
    <property type="entry name" value="Protein kinase-like (PK-like)"/>
    <property type="match status" value="1"/>
</dbReference>
<name>A0A0D2WGA7_CAPO3</name>
<keyword evidence="5 13" id="KW-0547">Nucleotide-binding</keyword>
<reference evidence="17" key="1">
    <citation type="submission" date="2011-02" db="EMBL/GenBank/DDBJ databases">
        <title>The Genome Sequence of Capsaspora owczarzaki ATCC 30864.</title>
        <authorList>
            <person name="Russ C."/>
            <person name="Cuomo C."/>
            <person name="Burger G."/>
            <person name="Gray M.W."/>
            <person name="Holland P.W.H."/>
            <person name="King N."/>
            <person name="Lang F.B.F."/>
            <person name="Roger A.J."/>
            <person name="Ruiz-Trillo I."/>
            <person name="Young S.K."/>
            <person name="Zeng Q."/>
            <person name="Gargeya S."/>
            <person name="Alvarado L."/>
            <person name="Berlin A."/>
            <person name="Chapman S.B."/>
            <person name="Chen Z."/>
            <person name="Freedman E."/>
            <person name="Gellesch M."/>
            <person name="Goldberg J."/>
            <person name="Griggs A."/>
            <person name="Gujja S."/>
            <person name="Heilman E."/>
            <person name="Heiman D."/>
            <person name="Howarth C."/>
            <person name="Mehta T."/>
            <person name="Neiman D."/>
            <person name="Pearson M."/>
            <person name="Roberts A."/>
            <person name="Saif S."/>
            <person name="Shea T."/>
            <person name="Shenoy N."/>
            <person name="Sisk P."/>
            <person name="Stolte C."/>
            <person name="Sykes S."/>
            <person name="White J."/>
            <person name="Yandava C."/>
            <person name="Haas B."/>
            <person name="Nusbaum C."/>
            <person name="Birren B."/>
        </authorList>
    </citation>
    <scope>NUCLEOTIDE SEQUENCE</scope>
    <source>
        <strain evidence="17">ATCC 30864</strain>
    </source>
</reference>
<evidence type="ECO:0000256" key="9">
    <source>
        <dbReference type="ARBA" id="ARBA00038999"/>
    </source>
</evidence>
<evidence type="ECO:0000256" key="2">
    <source>
        <dbReference type="ARBA" id="ARBA00022614"/>
    </source>
</evidence>
<dbReference type="Pfam" id="PF00069">
    <property type="entry name" value="Pkinase"/>
    <property type="match status" value="1"/>
</dbReference>
<dbReference type="Gene3D" id="3.30.200.20">
    <property type="entry name" value="Phosphorylase Kinase, domain 1"/>
    <property type="match status" value="1"/>
</dbReference>
<evidence type="ECO:0000256" key="14">
    <source>
        <dbReference type="SAM" id="MobiDB-lite"/>
    </source>
</evidence>
<feature type="region of interest" description="Disordered" evidence="14">
    <location>
        <begin position="347"/>
        <end position="376"/>
    </location>
</feature>
<dbReference type="InterPro" id="IPR001611">
    <property type="entry name" value="Leu-rich_rpt"/>
</dbReference>
<dbReference type="InterPro" id="IPR008271">
    <property type="entry name" value="Ser/Thr_kinase_AS"/>
</dbReference>
<evidence type="ECO:0000256" key="5">
    <source>
        <dbReference type="ARBA" id="ARBA00022741"/>
    </source>
</evidence>
<evidence type="ECO:0000256" key="1">
    <source>
        <dbReference type="ARBA" id="ARBA00022527"/>
    </source>
</evidence>
<feature type="compositionally biased region" description="Low complexity" evidence="14">
    <location>
        <begin position="129"/>
        <end position="142"/>
    </location>
</feature>
<keyword evidence="2" id="KW-0433">Leucine-rich repeat</keyword>
<dbReference type="Proteomes" id="UP000008743">
    <property type="component" value="Unassembled WGS sequence"/>
</dbReference>
<dbReference type="AlphaFoldDB" id="A0A0D2WGA7"/>
<evidence type="ECO:0000256" key="12">
    <source>
        <dbReference type="ARBA" id="ARBA00051693"/>
    </source>
</evidence>
<feature type="domain" description="Protein kinase" evidence="15">
    <location>
        <begin position="385"/>
        <end position="671"/>
    </location>
</feature>
<dbReference type="InParanoid" id="A0A0D2WGA7"/>
<protein>
    <recommendedName>
        <fullName evidence="9">mitogen-activated protein kinase kinase</fullName>
        <ecNumber evidence="9">2.7.12.2</ecNumber>
    </recommendedName>
</protein>
<sequence>MAYKAKLKARIELPTSEQSLPSPFLLTSGTFQEGGVTVSKHGFTFEPEKVGTPTFSGQFELEPLPSTGISNSPSLDSFSRLGAAPQSDLHPVPSSADKALPASTGSPGDTYHDDMADEFCFDMPNTQQSPAHSSSLPLSPAPNVAHGHRHSYSSTSTSSLRTSLQHLAVTRARSTSSSSLLRQSGSGAPAPASHSPAAALADTSAAQRTHGHQYSRTMSYDASSGRPLGEDVGASSGAPLTRVAYHGSGSNLARTATVSNHPLARSASSDGLLHELNDEFVEDEPAQSYSPAISSYSSFNPNIPANVARTLIQLEGRDPSVLGRRSSVIPIEETGYYTGSAAQSRLSSHVSLTQTSASSSPTGPNRGPAIPPTRPPLAEVRLEDLDVVGVIGRGSGGAVHRALHGPSGQTIALKVIPLDVTDRIRKQILLELRTLYEANCPYVVRFHGAFFHEGSISIALEYMDAGSLHSVAEAAEGGIPELVLAKVAEQILHGLVYLHKERHVIHRDIKPSNLLINRQGQVKITDFGVSGHLATSISSCVSWVGTITYMSPERIRGHSYSVMSDIWSFGLSMMELALGHFPFPLPSANDGSRPSGNNEEDRQQIDLEASGSVRFFELLYHIVEQPSPTLSSATFSPEFVQFCADCLNLQSVQLRNNSWDRPSFANTRPPLSTWADPKAKSKPIASMTLIQRELYDRVKNNAIGLLSLWREQIGDAGAETIAEALKENQKVVKLILGENRIGHVGTLAIAEAIRVNTTLTQLSLNANHTGDLGARAIAEALVVNKFLQKLFLGDNQIGDAGTRAIAEALKVNKTLTSLSLERNQIGNDGAQSLAEALRVNTTVTRLDLEQNQIGDAGARALAEALKENTTLTLLELNHNAIGDAGMEAVYDAWDVNATVEDTRFENPQISPLALAMIPRFTTAEDSQTVFGLLTRGLELENQSACLPLLPDEVAERILDEACYWPGVQRTERAWFHETNPTWFLRVTVPKNTTGDSIRVKAIQIVRERKRSDSAIHWVVRDELGAVRYEGAVIPTVVGSTIQLLTIRAADNPHIRQMREGWEVLVRPSEYARDVRFESLYVGYI</sequence>
<keyword evidence="1" id="KW-0723">Serine/threonine-protein kinase</keyword>
<dbReference type="InterPro" id="IPR032675">
    <property type="entry name" value="LRR_dom_sf"/>
</dbReference>
<evidence type="ECO:0000256" key="4">
    <source>
        <dbReference type="ARBA" id="ARBA00022737"/>
    </source>
</evidence>
<dbReference type="OrthoDB" id="10252354at2759"/>
<evidence type="ECO:0000313" key="16">
    <source>
        <dbReference type="EMBL" id="KJE88420.1"/>
    </source>
</evidence>
<dbReference type="EC" id="2.7.12.2" evidence="9"/>
<dbReference type="SUPFAM" id="SSF52047">
    <property type="entry name" value="RNI-like"/>
    <property type="match status" value="1"/>
</dbReference>
<evidence type="ECO:0000256" key="10">
    <source>
        <dbReference type="ARBA" id="ARBA00049014"/>
    </source>
</evidence>
<comment type="catalytic activity">
    <reaction evidence="12">
        <text>L-tyrosyl-[protein] + ATP = O-phospho-L-tyrosyl-[protein] + ADP + H(+)</text>
        <dbReference type="Rhea" id="RHEA:10596"/>
        <dbReference type="Rhea" id="RHEA-COMP:10136"/>
        <dbReference type="Rhea" id="RHEA-COMP:20101"/>
        <dbReference type="ChEBI" id="CHEBI:15378"/>
        <dbReference type="ChEBI" id="CHEBI:30616"/>
        <dbReference type="ChEBI" id="CHEBI:46858"/>
        <dbReference type="ChEBI" id="CHEBI:61978"/>
        <dbReference type="ChEBI" id="CHEBI:456216"/>
        <dbReference type="EC" id="2.7.12.2"/>
    </reaction>
</comment>
<dbReference type="CDD" id="cd06623">
    <property type="entry name" value="PKc_MAPKK_plant_like"/>
    <property type="match status" value="1"/>
</dbReference>
<accession>A0A0D2WGA7</accession>
<dbReference type="Gene3D" id="3.80.10.10">
    <property type="entry name" value="Ribonuclease Inhibitor"/>
    <property type="match status" value="2"/>
</dbReference>
<evidence type="ECO:0000256" key="6">
    <source>
        <dbReference type="ARBA" id="ARBA00022777"/>
    </source>
</evidence>
<dbReference type="SMART" id="SM00368">
    <property type="entry name" value="LRR_RI"/>
    <property type="match status" value="7"/>
</dbReference>
<dbReference type="PROSITE" id="PS00107">
    <property type="entry name" value="PROTEIN_KINASE_ATP"/>
    <property type="match status" value="1"/>
</dbReference>
<dbReference type="STRING" id="595528.A0A0D2WGA7"/>
<dbReference type="SMART" id="SM00220">
    <property type="entry name" value="S_TKc"/>
    <property type="match status" value="1"/>
</dbReference>
<gene>
    <name evidence="16" type="ORF">CAOG_009263</name>
</gene>
<dbReference type="EMBL" id="KE346360">
    <property type="protein sequence ID" value="KJE88420.1"/>
    <property type="molecule type" value="Genomic_DNA"/>
</dbReference>
<dbReference type="GO" id="GO:0004674">
    <property type="term" value="F:protein serine/threonine kinase activity"/>
    <property type="evidence" value="ECO:0007669"/>
    <property type="project" value="UniProtKB-KW"/>
</dbReference>
<feature type="binding site" evidence="13">
    <location>
        <position position="414"/>
    </location>
    <ligand>
        <name>ATP</name>
        <dbReference type="ChEBI" id="CHEBI:30616"/>
    </ligand>
</feature>
<evidence type="ECO:0000256" key="8">
    <source>
        <dbReference type="ARBA" id="ARBA00038035"/>
    </source>
</evidence>
<comment type="catalytic activity">
    <reaction evidence="11">
        <text>L-threonyl-[protein] + ATP = O-phospho-L-threonyl-[protein] + ADP + H(+)</text>
        <dbReference type="Rhea" id="RHEA:46608"/>
        <dbReference type="Rhea" id="RHEA-COMP:11060"/>
        <dbReference type="Rhea" id="RHEA-COMP:11605"/>
        <dbReference type="ChEBI" id="CHEBI:15378"/>
        <dbReference type="ChEBI" id="CHEBI:30013"/>
        <dbReference type="ChEBI" id="CHEBI:30616"/>
        <dbReference type="ChEBI" id="CHEBI:61977"/>
        <dbReference type="ChEBI" id="CHEBI:456216"/>
        <dbReference type="EC" id="2.7.12.2"/>
    </reaction>
</comment>
<evidence type="ECO:0000313" key="17">
    <source>
        <dbReference type="Proteomes" id="UP000008743"/>
    </source>
</evidence>
<feature type="compositionally biased region" description="Polar residues" evidence="14">
    <location>
        <begin position="67"/>
        <end position="77"/>
    </location>
</feature>
<dbReference type="Gene3D" id="1.10.510.10">
    <property type="entry name" value="Transferase(Phosphotransferase) domain 1"/>
    <property type="match status" value="1"/>
</dbReference>
<evidence type="ECO:0000256" key="7">
    <source>
        <dbReference type="ARBA" id="ARBA00022840"/>
    </source>
</evidence>
<dbReference type="InterPro" id="IPR011009">
    <property type="entry name" value="Kinase-like_dom_sf"/>
</dbReference>
<organism evidence="16 17">
    <name type="scientific">Capsaspora owczarzaki (strain ATCC 30864)</name>
    <dbReference type="NCBI Taxonomy" id="595528"/>
    <lineage>
        <taxon>Eukaryota</taxon>
        <taxon>Filasterea</taxon>
        <taxon>Capsaspora</taxon>
    </lineage>
</organism>
<keyword evidence="6 16" id="KW-0418">Kinase</keyword>
<dbReference type="GO" id="GO:0004708">
    <property type="term" value="F:MAP kinase kinase activity"/>
    <property type="evidence" value="ECO:0007669"/>
    <property type="project" value="UniProtKB-EC"/>
</dbReference>
<comment type="similarity">
    <text evidence="8">Belongs to the protein kinase superfamily. STE Ser/Thr protein kinase family. MAP kinase kinase subfamily.</text>
</comment>
<dbReference type="FunFam" id="3.30.200.20:FF:000040">
    <property type="entry name" value="Dual specificity mitogen-activated protein kinase kinase"/>
    <property type="match status" value="1"/>
</dbReference>
<dbReference type="InterPro" id="IPR017441">
    <property type="entry name" value="Protein_kinase_ATP_BS"/>
</dbReference>
<proteinExistence type="inferred from homology"/>
<evidence type="ECO:0000259" key="15">
    <source>
        <dbReference type="PROSITE" id="PS50011"/>
    </source>
</evidence>
<feature type="compositionally biased region" description="Polar residues" evidence="14">
    <location>
        <begin position="212"/>
        <end position="222"/>
    </location>
</feature>
<keyword evidence="4" id="KW-0677">Repeat</keyword>
<dbReference type="PANTHER" id="PTHR48013:SF9">
    <property type="entry name" value="DUAL SPECIFICITY MITOGEN-ACTIVATED PROTEIN KINASE KINASE 5"/>
    <property type="match status" value="1"/>
</dbReference>
<dbReference type="PhylomeDB" id="A0A0D2WGA7"/>
<dbReference type="Pfam" id="PF13516">
    <property type="entry name" value="LRR_6"/>
    <property type="match status" value="5"/>
</dbReference>
<comment type="catalytic activity">
    <reaction evidence="10">
        <text>L-seryl-[protein] + ATP = O-phospho-L-seryl-[protein] + ADP + H(+)</text>
        <dbReference type="Rhea" id="RHEA:17989"/>
        <dbReference type="Rhea" id="RHEA-COMP:9863"/>
        <dbReference type="Rhea" id="RHEA-COMP:11604"/>
        <dbReference type="ChEBI" id="CHEBI:15378"/>
        <dbReference type="ChEBI" id="CHEBI:29999"/>
        <dbReference type="ChEBI" id="CHEBI:30616"/>
        <dbReference type="ChEBI" id="CHEBI:83421"/>
        <dbReference type="ChEBI" id="CHEBI:456216"/>
        <dbReference type="EC" id="2.7.12.2"/>
    </reaction>
</comment>
<dbReference type="PANTHER" id="PTHR48013">
    <property type="entry name" value="DUAL SPECIFICITY MITOGEN-ACTIVATED PROTEIN KINASE KINASE 5-RELATED"/>
    <property type="match status" value="1"/>
</dbReference>